<accession>A0A017T7U1</accession>
<feature type="region of interest" description="Disordered" evidence="1">
    <location>
        <begin position="1"/>
        <end position="32"/>
    </location>
</feature>
<dbReference type="EMBL" id="ASRX01000024">
    <property type="protein sequence ID" value="EYF05338.1"/>
    <property type="molecule type" value="Genomic_DNA"/>
</dbReference>
<sequence length="57" mass="5847">MPEVLSTLSSLPGALRSDAAAAPPGDALQKRCEPAIDSGRDGIFLEERGFGGAPRPP</sequence>
<dbReference type="STRING" id="1192034.CAP_3255"/>
<comment type="caution">
    <text evidence="2">The sequence shown here is derived from an EMBL/GenBank/DDBJ whole genome shotgun (WGS) entry which is preliminary data.</text>
</comment>
<organism evidence="2 3">
    <name type="scientific">Chondromyces apiculatus DSM 436</name>
    <dbReference type="NCBI Taxonomy" id="1192034"/>
    <lineage>
        <taxon>Bacteria</taxon>
        <taxon>Pseudomonadati</taxon>
        <taxon>Myxococcota</taxon>
        <taxon>Polyangia</taxon>
        <taxon>Polyangiales</taxon>
        <taxon>Polyangiaceae</taxon>
        <taxon>Chondromyces</taxon>
    </lineage>
</organism>
<dbReference type="Proteomes" id="UP000019678">
    <property type="component" value="Unassembled WGS sequence"/>
</dbReference>
<evidence type="ECO:0000256" key="1">
    <source>
        <dbReference type="SAM" id="MobiDB-lite"/>
    </source>
</evidence>
<proteinExistence type="predicted"/>
<protein>
    <submittedName>
        <fullName evidence="2">Uncharacterized protein</fullName>
    </submittedName>
</protein>
<gene>
    <name evidence="2" type="ORF">CAP_3255</name>
</gene>
<reference evidence="2 3" key="1">
    <citation type="submission" date="2013-05" db="EMBL/GenBank/DDBJ databases">
        <title>Genome assembly of Chondromyces apiculatus DSM 436.</title>
        <authorList>
            <person name="Sharma G."/>
            <person name="Khatri I."/>
            <person name="Kaur C."/>
            <person name="Mayilraj S."/>
            <person name="Subramanian S."/>
        </authorList>
    </citation>
    <scope>NUCLEOTIDE SEQUENCE [LARGE SCALE GENOMIC DNA]</scope>
    <source>
        <strain evidence="2 3">DSM 436</strain>
    </source>
</reference>
<evidence type="ECO:0000313" key="2">
    <source>
        <dbReference type="EMBL" id="EYF05338.1"/>
    </source>
</evidence>
<name>A0A017T7U1_9BACT</name>
<dbReference type="AlphaFoldDB" id="A0A017T7U1"/>
<evidence type="ECO:0000313" key="3">
    <source>
        <dbReference type="Proteomes" id="UP000019678"/>
    </source>
</evidence>
<feature type="compositionally biased region" description="Polar residues" evidence="1">
    <location>
        <begin position="1"/>
        <end position="10"/>
    </location>
</feature>
<keyword evidence="3" id="KW-1185">Reference proteome</keyword>